<feature type="region of interest" description="Disordered" evidence="8">
    <location>
        <begin position="1885"/>
        <end position="1926"/>
    </location>
</feature>
<feature type="compositionally biased region" description="Gly residues" evidence="8">
    <location>
        <begin position="1486"/>
        <end position="1498"/>
    </location>
</feature>
<dbReference type="PANTHER" id="PTHR43775:SF37">
    <property type="entry name" value="SI:DKEY-61P9.11"/>
    <property type="match status" value="1"/>
</dbReference>
<comment type="pathway">
    <text evidence="1">Antibiotic biosynthesis.</text>
</comment>
<dbReference type="CDD" id="cd08953">
    <property type="entry name" value="KR_2_SDR_x"/>
    <property type="match status" value="1"/>
</dbReference>
<evidence type="ECO:0000256" key="7">
    <source>
        <dbReference type="PROSITE-ProRule" id="PRU01363"/>
    </source>
</evidence>
<dbReference type="InterPro" id="IPR001227">
    <property type="entry name" value="Ac_transferase_dom_sf"/>
</dbReference>
<dbReference type="InterPro" id="IPR014030">
    <property type="entry name" value="Ketoacyl_synth_N"/>
</dbReference>
<keyword evidence="5" id="KW-0045">Antibiotic biosynthesis</keyword>
<organism evidence="12 13">
    <name type="scientific">Streptomyces oryzae</name>
    <dbReference type="NCBI Taxonomy" id="1434886"/>
    <lineage>
        <taxon>Bacteria</taxon>
        <taxon>Bacillati</taxon>
        <taxon>Actinomycetota</taxon>
        <taxon>Actinomycetes</taxon>
        <taxon>Kitasatosporales</taxon>
        <taxon>Streptomycetaceae</taxon>
        <taxon>Streptomyces</taxon>
    </lineage>
</organism>
<dbReference type="Gene3D" id="3.40.366.10">
    <property type="entry name" value="Malonyl-Coenzyme A Acyl Carrier Protein, domain 2"/>
    <property type="match status" value="1"/>
</dbReference>
<dbReference type="InterPro" id="IPR057326">
    <property type="entry name" value="KR_dom"/>
</dbReference>
<keyword evidence="13" id="KW-1185">Reference proteome</keyword>
<dbReference type="Pfam" id="PF02801">
    <property type="entry name" value="Ketoacyl-synt_C"/>
    <property type="match status" value="1"/>
</dbReference>
<dbReference type="Gene3D" id="3.40.47.10">
    <property type="match status" value="1"/>
</dbReference>
<sequence>MHSSNPKAPAEATRDAQEGRALEDAIAVVGMALRVPGSAGPEAFWANLADGVESVTRFGAEELREAGIPDSVLADPLYIRAKPVLEDMAGFDAPFFGLTPREAQVRDPQHRLFLESAYTALEHAGYDPFRMPGTVGVWAGSAPNFYREWNLYSHPGSTAFLGEVGVMVANATDYLTTAVSHQLGLTGPSVNVVTACSTSLVAVHMACQALRAGECDAAVAGGVQVELPGTSGYYAPEGGMFSPTGRVRPFDAEADGTIFGSGVGTVVLKRYGDALAAGDHIHAVVRASAVNNDGALKAGFTAPSVEGQALLIRRAMRTFGLDPADIGYVEAHGTGTRVGDPIEVNALTRAYRDLGMTGVRSCPIGSVKGNIGHMGPAAGIVGLIKTVLALQQGRIPPSINYSRPNPAIDFDSGPFYVNTELSDWPEHHARRLAAVSSFGVGGTNAHVVVEQSPAGTGPDRPAEQDGRRPVVLTVSARTPEALAAATERLAAHLEAHPEQDAADVAATLSLGRPHLGHRVAVVPGAEGAPAALRAARPTTPAATAAGTPSRAQAGGAPSASGPADGAPVAFLFPGQGSQHLGMGQRLYAQEPVFRAAVDECAELASPLLGADLREVMFAADEPGAAERLTRTGMAQPALFTVEYAMARQLMAWGLSPAAMVGHSVGEYVAACLAGVFSLADAVRLVVRRGALVQELPGGSMLAVPVPAEEIEEPAGCDIAAYNGPRLTVLSGPHDAVEAARTALAGRGVTGQLLHTSHAFHSAMMDPALEPFAAELAKAELRAPRLPFVSNVTGEWITDEEAVDPGYWTRHLRAPVRFAPSVGRLLEESGLLFVEAGPGQVLTGLTRAQAAAAGARDRTVVPTMPTPRGGDDGPDCLARAVARLWTAGARIDWSSYWGADRRRVPLPTYPFQRSVHWLSPADPAARADAPPVYDAGALAAREEQRQEAPRQEEGRRPIERALFRPEWREDPAPPPGTGSMAGTWLVFRRGDGLDSTVNRLRGSGAQVVTAEPGERFERLTGSRYLLRPGARDDYDALAASLAADGLLPERVLHGWLFGPPTGRELEAPPGETYRPDAADTLLATGTWLDLGFFSVLHLAQAFADRGAVSGSGMRWDVVGSRLRAVSGAEPVEPARAAVTGVCDVLAKELPEIAVRCLDVAEQRFTQGLWEELARAGQPAPPFAACGDRWVAMRGRRRWLLRYVQVPEPRAKDAAGPLRERGTYLITGGLGGIGLAVAEGLAKAVRARLVLTARSPFPDREDWDRLLAGDGPGREPEQGPVRETVRRLRRIEEYGAEVLVCRADVADEAAMRAVVERVEREFGAFDGVFHTAGVPGGGLLALKTRAEAERVMAAKVTGTLVLDRLLGERVELMVLFSSITSVAGNLGQTDYAAANAFLDAYAHARAAEGPGFTVSVNWDAWAEVGMAARADTLAPAAFRALQTGSTGADIGSLAMSNGHSAGEAHALEPHAPEEHGAEEHGAAAERGPGSGAGSGGGHPLLGGRSDGPDGSVTYRSVLDGETHWVSREHRLAGTPVWPATAYLEMARAAGAEVLGAGNSGTAGSGVVGSGAADSGAGASGAGASAAENSAAGAMGTSLVLTDVTFLSLLTLTGRTTLRTALVPERGGYRFTVDSCPDGEQEWTEHVTGQIRTAPTAEAHANDLSVLREWLPVVKPDTASFEPQPGLVEFGPHWSNIAELRRDDSSTLARIEMPAPYVAELDDYPLHPSLLDSATANSLYLPELGPTGESYLPFSIGRLTVRGPLPPTVHAYVRRRGTLRNASRNAQQKVATFDLTLTDDHGHEIVDVTGYTVRVLHPEEFRRGITAGAQPAPQGLGGEFAIRPEEGVRALWHILGDRVGPQVAVVPEGIDERLRAVEGLTRNVIAGAGESAPSAPATASGGPPATPESGPAPDPEPAPDSGPQPTHTHRRLARLWSEALGIEDIGLDDDFFALGGNSLVGIQLAARVRREFDTDLPIATLIENPTVRAIAGIITA</sequence>
<keyword evidence="2" id="KW-0596">Phosphopantetheine</keyword>
<feature type="compositionally biased region" description="Basic and acidic residues" evidence="8">
    <location>
        <begin position="1470"/>
        <end position="1481"/>
    </location>
</feature>
<dbReference type="InterPro" id="IPR013968">
    <property type="entry name" value="PKS_KR"/>
</dbReference>
<dbReference type="RefSeq" id="WP_209239583.1">
    <property type="nucleotide sequence ID" value="NZ_JADKMA010000051.1"/>
</dbReference>
<dbReference type="PROSITE" id="PS52019">
    <property type="entry name" value="PKS_MFAS_DH"/>
    <property type="match status" value="1"/>
</dbReference>
<dbReference type="InterPro" id="IPR020807">
    <property type="entry name" value="PKS_DH"/>
</dbReference>
<dbReference type="InterPro" id="IPR014031">
    <property type="entry name" value="Ketoacyl_synth_C"/>
</dbReference>
<protein>
    <submittedName>
        <fullName evidence="12">SDR family NAD(P)-dependent oxidoreductase</fullName>
    </submittedName>
</protein>
<proteinExistence type="predicted"/>
<feature type="region of interest" description="Disordered" evidence="8">
    <location>
        <begin position="534"/>
        <end position="562"/>
    </location>
</feature>
<evidence type="ECO:0000259" key="11">
    <source>
        <dbReference type="PROSITE" id="PS52019"/>
    </source>
</evidence>
<dbReference type="InterPro" id="IPR049490">
    <property type="entry name" value="C883_1060-like_KR_N"/>
</dbReference>
<dbReference type="PROSITE" id="PS00606">
    <property type="entry name" value="KS3_1"/>
    <property type="match status" value="1"/>
</dbReference>
<feature type="region of interest" description="C-terminal hotdog fold" evidence="7">
    <location>
        <begin position="1669"/>
        <end position="1819"/>
    </location>
</feature>
<evidence type="ECO:0000256" key="4">
    <source>
        <dbReference type="ARBA" id="ARBA00022679"/>
    </source>
</evidence>
<feature type="domain" description="Carrier" evidence="9">
    <location>
        <begin position="1920"/>
        <end position="1993"/>
    </location>
</feature>
<dbReference type="CDD" id="cd00833">
    <property type="entry name" value="PKS"/>
    <property type="match status" value="1"/>
</dbReference>
<dbReference type="InterPro" id="IPR049900">
    <property type="entry name" value="PKS_mFAS_DH"/>
</dbReference>
<feature type="region of interest" description="Disordered" evidence="8">
    <location>
        <begin position="855"/>
        <end position="874"/>
    </location>
</feature>
<dbReference type="InterPro" id="IPR042104">
    <property type="entry name" value="PKS_dehydratase_sf"/>
</dbReference>
<feature type="compositionally biased region" description="Low complexity" evidence="8">
    <location>
        <begin position="1885"/>
        <end position="1900"/>
    </location>
</feature>
<dbReference type="Pfam" id="PF00550">
    <property type="entry name" value="PP-binding"/>
    <property type="match status" value="1"/>
</dbReference>
<gene>
    <name evidence="12" type="ORF">ITI46_12565</name>
</gene>
<dbReference type="SMART" id="SM00822">
    <property type="entry name" value="PKS_KR"/>
    <property type="match status" value="1"/>
</dbReference>
<dbReference type="InterPro" id="IPR049552">
    <property type="entry name" value="PKS_DH_N"/>
</dbReference>
<dbReference type="InterPro" id="IPR050091">
    <property type="entry name" value="PKS_NRPS_Biosynth_Enz"/>
</dbReference>
<accession>A0ABS3XAS4</accession>
<dbReference type="InterPro" id="IPR036291">
    <property type="entry name" value="NAD(P)-bd_dom_sf"/>
</dbReference>
<evidence type="ECO:0000256" key="1">
    <source>
        <dbReference type="ARBA" id="ARBA00004792"/>
    </source>
</evidence>
<dbReference type="Gene3D" id="3.10.129.110">
    <property type="entry name" value="Polyketide synthase dehydratase"/>
    <property type="match status" value="1"/>
</dbReference>
<dbReference type="SMART" id="SM00825">
    <property type="entry name" value="PKS_KS"/>
    <property type="match status" value="1"/>
</dbReference>
<dbReference type="SUPFAM" id="SSF52151">
    <property type="entry name" value="FabD/lysophospholipase-like"/>
    <property type="match status" value="1"/>
</dbReference>
<dbReference type="InterPro" id="IPR016036">
    <property type="entry name" value="Malonyl_transacylase_ACP-bd"/>
</dbReference>
<dbReference type="Pfam" id="PF21089">
    <property type="entry name" value="PKS_DH_N"/>
    <property type="match status" value="1"/>
</dbReference>
<feature type="domain" description="Ketosynthase family 3 (KS3)" evidence="10">
    <location>
        <begin position="23"/>
        <end position="451"/>
    </location>
</feature>
<evidence type="ECO:0000256" key="2">
    <source>
        <dbReference type="ARBA" id="ARBA00022450"/>
    </source>
</evidence>
<dbReference type="SMART" id="SM00826">
    <property type="entry name" value="PKS_DH"/>
    <property type="match status" value="1"/>
</dbReference>
<feature type="active site" description="Proton donor; for dehydratase activity" evidence="7">
    <location>
        <position position="1729"/>
    </location>
</feature>
<dbReference type="InterPro" id="IPR014043">
    <property type="entry name" value="Acyl_transferase_dom"/>
</dbReference>
<reference evidence="12 13" key="1">
    <citation type="submission" date="2020-11" db="EMBL/GenBank/DDBJ databases">
        <title>Streptomyces spirodelae sp. nov., isolated from duckweed.</title>
        <authorList>
            <person name="Saimee Y."/>
            <person name="Duangmal K."/>
        </authorList>
    </citation>
    <scope>NUCLEOTIDE SEQUENCE [LARGE SCALE GENOMIC DNA]</scope>
    <source>
        <strain evidence="12 13">S16-07</strain>
    </source>
</reference>
<evidence type="ECO:0000313" key="13">
    <source>
        <dbReference type="Proteomes" id="UP001519064"/>
    </source>
</evidence>
<dbReference type="Pfam" id="PF00109">
    <property type="entry name" value="ketoacyl-synt"/>
    <property type="match status" value="1"/>
</dbReference>
<comment type="caution">
    <text evidence="12">The sequence shown here is derived from an EMBL/GenBank/DDBJ whole genome shotgun (WGS) entry which is preliminary data.</text>
</comment>
<evidence type="ECO:0000256" key="5">
    <source>
        <dbReference type="ARBA" id="ARBA00023194"/>
    </source>
</evidence>
<dbReference type="SMART" id="SM00827">
    <property type="entry name" value="PKS_AT"/>
    <property type="match status" value="1"/>
</dbReference>
<evidence type="ECO:0000259" key="10">
    <source>
        <dbReference type="PROSITE" id="PS52004"/>
    </source>
</evidence>
<keyword evidence="3" id="KW-0597">Phosphoprotein</keyword>
<dbReference type="InterPro" id="IPR006162">
    <property type="entry name" value="Ppantetheine_attach_site"/>
</dbReference>
<evidence type="ECO:0000256" key="6">
    <source>
        <dbReference type="ARBA" id="ARBA00023315"/>
    </source>
</evidence>
<feature type="region of interest" description="N-terminal hotdog fold" evidence="7">
    <location>
        <begin position="1496"/>
        <end position="1655"/>
    </location>
</feature>
<evidence type="ECO:0000256" key="8">
    <source>
        <dbReference type="SAM" id="MobiDB-lite"/>
    </source>
</evidence>
<dbReference type="Pfam" id="PF16197">
    <property type="entry name" value="KAsynt_C_assoc"/>
    <property type="match status" value="1"/>
</dbReference>
<feature type="active site" description="Proton acceptor; for dehydratase activity" evidence="7">
    <location>
        <position position="1527"/>
    </location>
</feature>
<evidence type="ECO:0000259" key="9">
    <source>
        <dbReference type="PROSITE" id="PS50075"/>
    </source>
</evidence>
<dbReference type="Pfam" id="PF00698">
    <property type="entry name" value="Acyl_transf_1"/>
    <property type="match status" value="1"/>
</dbReference>
<dbReference type="SMART" id="SM00823">
    <property type="entry name" value="PKS_PP"/>
    <property type="match status" value="1"/>
</dbReference>
<dbReference type="Pfam" id="PF14765">
    <property type="entry name" value="PS-DH"/>
    <property type="match status" value="1"/>
</dbReference>
<dbReference type="PROSITE" id="PS50075">
    <property type="entry name" value="CARRIER"/>
    <property type="match status" value="1"/>
</dbReference>
<dbReference type="InterPro" id="IPR016039">
    <property type="entry name" value="Thiolase-like"/>
</dbReference>
<dbReference type="SUPFAM" id="SSF53901">
    <property type="entry name" value="Thiolase-like"/>
    <property type="match status" value="1"/>
</dbReference>
<feature type="domain" description="PKS/mFAS DH" evidence="11">
    <location>
        <begin position="1496"/>
        <end position="1819"/>
    </location>
</feature>
<dbReference type="Pfam" id="PF08659">
    <property type="entry name" value="KR"/>
    <property type="match status" value="1"/>
</dbReference>
<dbReference type="InterPro" id="IPR036736">
    <property type="entry name" value="ACP-like_sf"/>
</dbReference>
<evidence type="ECO:0000313" key="12">
    <source>
        <dbReference type="EMBL" id="MBO8192491.1"/>
    </source>
</evidence>
<dbReference type="InterPro" id="IPR032821">
    <property type="entry name" value="PKS_assoc"/>
</dbReference>
<dbReference type="InterPro" id="IPR020841">
    <property type="entry name" value="PKS_Beta-ketoAc_synthase_dom"/>
</dbReference>
<dbReference type="SUPFAM" id="SSF51735">
    <property type="entry name" value="NAD(P)-binding Rossmann-fold domains"/>
    <property type="match status" value="2"/>
</dbReference>
<dbReference type="EMBL" id="JADKMA010000051">
    <property type="protein sequence ID" value="MBO8192491.1"/>
    <property type="molecule type" value="Genomic_DNA"/>
</dbReference>
<dbReference type="SUPFAM" id="SSF55048">
    <property type="entry name" value="Probable ACP-binding domain of malonyl-CoA ACP transacylase"/>
    <property type="match status" value="1"/>
</dbReference>
<dbReference type="Gene3D" id="1.10.1200.10">
    <property type="entry name" value="ACP-like"/>
    <property type="match status" value="1"/>
</dbReference>
<dbReference type="Gene3D" id="3.30.70.3290">
    <property type="match status" value="1"/>
</dbReference>
<evidence type="ECO:0000256" key="3">
    <source>
        <dbReference type="ARBA" id="ARBA00022553"/>
    </source>
</evidence>
<dbReference type="PANTHER" id="PTHR43775">
    <property type="entry name" value="FATTY ACID SYNTHASE"/>
    <property type="match status" value="1"/>
</dbReference>
<dbReference type="InterPro" id="IPR009081">
    <property type="entry name" value="PP-bd_ACP"/>
</dbReference>
<dbReference type="PROSITE" id="PS00012">
    <property type="entry name" value="PHOSPHOPANTETHEINE"/>
    <property type="match status" value="1"/>
</dbReference>
<dbReference type="PROSITE" id="PS52004">
    <property type="entry name" value="KS3_2"/>
    <property type="match status" value="1"/>
</dbReference>
<dbReference type="InterPro" id="IPR018201">
    <property type="entry name" value="Ketoacyl_synth_AS"/>
</dbReference>
<keyword evidence="6" id="KW-0012">Acyltransferase</keyword>
<dbReference type="Gene3D" id="3.40.50.720">
    <property type="entry name" value="NAD(P)-binding Rossmann-like Domain"/>
    <property type="match status" value="1"/>
</dbReference>
<feature type="region of interest" description="Disordered" evidence="8">
    <location>
        <begin position="1470"/>
        <end position="1512"/>
    </location>
</feature>
<name>A0ABS3XAS4_9ACTN</name>
<keyword evidence="4" id="KW-0808">Transferase</keyword>
<feature type="compositionally biased region" description="Pro residues" evidence="8">
    <location>
        <begin position="1901"/>
        <end position="1919"/>
    </location>
</feature>
<dbReference type="InterPro" id="IPR049551">
    <property type="entry name" value="PKS_DH_C"/>
</dbReference>
<dbReference type="InterPro" id="IPR016035">
    <property type="entry name" value="Acyl_Trfase/lysoPLipase"/>
</dbReference>
<dbReference type="SUPFAM" id="SSF47336">
    <property type="entry name" value="ACP-like"/>
    <property type="match status" value="1"/>
</dbReference>
<dbReference type="InterPro" id="IPR020806">
    <property type="entry name" value="PKS_PP-bd"/>
</dbReference>
<dbReference type="Proteomes" id="UP001519064">
    <property type="component" value="Unassembled WGS sequence"/>
</dbReference>
<dbReference type="Pfam" id="PF21394">
    <property type="entry name" value="Beta-ketacyl_N"/>
    <property type="match status" value="1"/>
</dbReference>